<reference evidence="1" key="1">
    <citation type="journal article" date="2020" name="Nat. Commun.">
        <title>Large-scale genome sequencing of mycorrhizal fungi provides insights into the early evolution of symbiotic traits.</title>
        <authorList>
            <person name="Miyauchi S."/>
            <person name="Kiss E."/>
            <person name="Kuo A."/>
            <person name="Drula E."/>
            <person name="Kohler A."/>
            <person name="Sanchez-Garcia M."/>
            <person name="Morin E."/>
            <person name="Andreopoulos B."/>
            <person name="Barry K.W."/>
            <person name="Bonito G."/>
            <person name="Buee M."/>
            <person name="Carver A."/>
            <person name="Chen C."/>
            <person name="Cichocki N."/>
            <person name="Clum A."/>
            <person name="Culley D."/>
            <person name="Crous P.W."/>
            <person name="Fauchery L."/>
            <person name="Girlanda M."/>
            <person name="Hayes R.D."/>
            <person name="Keri Z."/>
            <person name="LaButti K."/>
            <person name="Lipzen A."/>
            <person name="Lombard V."/>
            <person name="Magnuson J."/>
            <person name="Maillard F."/>
            <person name="Murat C."/>
            <person name="Nolan M."/>
            <person name="Ohm R.A."/>
            <person name="Pangilinan J."/>
            <person name="Pereira M.F."/>
            <person name="Perotto S."/>
            <person name="Peter M."/>
            <person name="Pfister S."/>
            <person name="Riley R."/>
            <person name="Sitrit Y."/>
            <person name="Stielow J.B."/>
            <person name="Szollosi G."/>
            <person name="Zifcakova L."/>
            <person name="Stursova M."/>
            <person name="Spatafora J.W."/>
            <person name="Tedersoo L."/>
            <person name="Vaario L.M."/>
            <person name="Yamada A."/>
            <person name="Yan M."/>
            <person name="Wang P."/>
            <person name="Xu J."/>
            <person name="Bruns T."/>
            <person name="Baldrian P."/>
            <person name="Vilgalys R."/>
            <person name="Dunand C."/>
            <person name="Henrissat B."/>
            <person name="Grigoriev I.V."/>
            <person name="Hibbett D."/>
            <person name="Nagy L.G."/>
            <person name="Martin F.M."/>
        </authorList>
    </citation>
    <scope>NUCLEOTIDE SEQUENCE</scope>
    <source>
        <strain evidence="1">UP504</strain>
    </source>
</reference>
<evidence type="ECO:0000313" key="1">
    <source>
        <dbReference type="EMBL" id="KAF9503457.1"/>
    </source>
</evidence>
<proteinExistence type="predicted"/>
<comment type="caution">
    <text evidence="1">The sequence shown here is derived from an EMBL/GenBank/DDBJ whole genome shotgun (WGS) entry which is preliminary data.</text>
</comment>
<evidence type="ECO:0000313" key="2">
    <source>
        <dbReference type="Proteomes" id="UP000886523"/>
    </source>
</evidence>
<dbReference type="AlphaFoldDB" id="A0A9P6ACM5"/>
<dbReference type="EMBL" id="MU129355">
    <property type="protein sequence ID" value="KAF9503457.1"/>
    <property type="molecule type" value="Genomic_DNA"/>
</dbReference>
<keyword evidence="2" id="KW-1185">Reference proteome</keyword>
<gene>
    <name evidence="1" type="ORF">BS47DRAFT_1356178</name>
</gene>
<feature type="non-terminal residue" evidence="1">
    <location>
        <position position="53"/>
    </location>
</feature>
<dbReference type="Proteomes" id="UP000886523">
    <property type="component" value="Unassembled WGS sequence"/>
</dbReference>
<organism evidence="1 2">
    <name type="scientific">Hydnum rufescens UP504</name>
    <dbReference type="NCBI Taxonomy" id="1448309"/>
    <lineage>
        <taxon>Eukaryota</taxon>
        <taxon>Fungi</taxon>
        <taxon>Dikarya</taxon>
        <taxon>Basidiomycota</taxon>
        <taxon>Agaricomycotina</taxon>
        <taxon>Agaricomycetes</taxon>
        <taxon>Cantharellales</taxon>
        <taxon>Hydnaceae</taxon>
        <taxon>Hydnum</taxon>
    </lineage>
</organism>
<sequence length="53" mass="5812">MSAPRIQTERVSAEINLGYYALPSETNIGAFVLGNMPDSGQVVTHFEAKMRGR</sequence>
<accession>A0A9P6ACM5</accession>
<name>A0A9P6ACM5_9AGAM</name>
<dbReference type="OrthoDB" id="1737613at2759"/>
<protein>
    <submittedName>
        <fullName evidence="1">Uncharacterized protein</fullName>
    </submittedName>
</protein>